<dbReference type="eggNOG" id="ENOG502S8TD">
    <property type="taxonomic scope" value="Eukaryota"/>
</dbReference>
<dbReference type="AlphaFoldDB" id="S3DRW1"/>
<dbReference type="OMA" id="REYHERE"/>
<keyword evidence="4" id="KW-1185">Reference proteome</keyword>
<protein>
    <submittedName>
        <fullName evidence="3">Uncharacterized protein</fullName>
    </submittedName>
</protein>
<evidence type="ECO:0000313" key="4">
    <source>
        <dbReference type="Proteomes" id="UP000016922"/>
    </source>
</evidence>
<feature type="compositionally biased region" description="Polar residues" evidence="1">
    <location>
        <begin position="312"/>
        <end position="325"/>
    </location>
</feature>
<accession>S3DRW1</accession>
<feature type="transmembrane region" description="Helical" evidence="2">
    <location>
        <begin position="183"/>
        <end position="202"/>
    </location>
</feature>
<dbReference type="HOGENOM" id="CLU_032674_0_0_1"/>
<sequence>MPAMRQHDLERLSSRDTVRRQPSRVEGIRTSINHLFSGRSRVGSQHRSHTPDSPKTPQLPLGLGNFSSTRLNIPYLSRSNSGSSTRTPIRAEHSPRSPVFSQAAAPLRRETRRIPENNTVVPPSLPQARYNPPTARRFVGVGPEDDRLAQLAETGRRRRRNNPRSTTRRCAPKIKNRKIRAKILSCFISGLFLTLVLTVYLALALSNRQESQQFHVLLILVILITTIFFCHSLVRLCMMMINPPSDDNQQPDLPSMTGPGGFANPHVPIRVALARDEEAAGIESDATKLPPPAYGLWRESVRVDPNRIFWQRNDQQPPLPRQNSSRGEDGRPLTARPPSYMSDDGVDYVIEAEGRSTVPTMEVPLPVHPSERGRTLPSIAR</sequence>
<feature type="region of interest" description="Disordered" evidence="1">
    <location>
        <begin position="150"/>
        <end position="169"/>
    </location>
</feature>
<reference evidence="3 4" key="1">
    <citation type="journal article" date="2013" name="BMC Genomics">
        <title>Genomics-driven discovery of the pneumocandin biosynthetic gene cluster in the fungus Glarea lozoyensis.</title>
        <authorList>
            <person name="Chen L."/>
            <person name="Yue Q."/>
            <person name="Zhang X."/>
            <person name="Xiang M."/>
            <person name="Wang C."/>
            <person name="Li S."/>
            <person name="Che Y."/>
            <person name="Ortiz-Lopez F.J."/>
            <person name="Bills G.F."/>
            <person name="Liu X."/>
            <person name="An Z."/>
        </authorList>
    </citation>
    <scope>NUCLEOTIDE SEQUENCE [LARGE SCALE GENOMIC DNA]</scope>
    <source>
        <strain evidence="4">ATCC 20868 / MF5171</strain>
    </source>
</reference>
<feature type="region of interest" description="Disordered" evidence="1">
    <location>
        <begin position="310"/>
        <end position="381"/>
    </location>
</feature>
<keyword evidence="2" id="KW-1133">Transmembrane helix</keyword>
<feature type="compositionally biased region" description="Basic residues" evidence="1">
    <location>
        <begin position="156"/>
        <end position="169"/>
    </location>
</feature>
<dbReference type="Proteomes" id="UP000016922">
    <property type="component" value="Unassembled WGS sequence"/>
</dbReference>
<dbReference type="OrthoDB" id="5417811at2759"/>
<dbReference type="RefSeq" id="XP_008078636.1">
    <property type="nucleotide sequence ID" value="XM_008080445.1"/>
</dbReference>
<evidence type="ECO:0000313" key="3">
    <source>
        <dbReference type="EMBL" id="EPE34701.1"/>
    </source>
</evidence>
<organism evidence="3 4">
    <name type="scientific">Glarea lozoyensis (strain ATCC 20868 / MF5171)</name>
    <dbReference type="NCBI Taxonomy" id="1116229"/>
    <lineage>
        <taxon>Eukaryota</taxon>
        <taxon>Fungi</taxon>
        <taxon>Dikarya</taxon>
        <taxon>Ascomycota</taxon>
        <taxon>Pezizomycotina</taxon>
        <taxon>Leotiomycetes</taxon>
        <taxon>Helotiales</taxon>
        <taxon>Helotiaceae</taxon>
        <taxon>Glarea</taxon>
    </lineage>
</organism>
<dbReference type="KEGG" id="glz:GLAREA_10395"/>
<proteinExistence type="predicted"/>
<feature type="transmembrane region" description="Helical" evidence="2">
    <location>
        <begin position="214"/>
        <end position="234"/>
    </location>
</feature>
<feature type="region of interest" description="Disordered" evidence="1">
    <location>
        <begin position="1"/>
        <end position="105"/>
    </location>
</feature>
<dbReference type="GeneID" id="19469442"/>
<feature type="region of interest" description="Disordered" evidence="1">
    <location>
        <begin position="117"/>
        <end position="139"/>
    </location>
</feature>
<keyword evidence="2" id="KW-0812">Transmembrane</keyword>
<gene>
    <name evidence="3" type="ORF">GLAREA_10395</name>
</gene>
<evidence type="ECO:0000256" key="2">
    <source>
        <dbReference type="SAM" id="Phobius"/>
    </source>
</evidence>
<feature type="compositionally biased region" description="Basic and acidic residues" evidence="1">
    <location>
        <begin position="1"/>
        <end position="19"/>
    </location>
</feature>
<keyword evidence="2" id="KW-0472">Membrane</keyword>
<dbReference type="EMBL" id="KE145356">
    <property type="protein sequence ID" value="EPE34701.1"/>
    <property type="molecule type" value="Genomic_DNA"/>
</dbReference>
<name>S3DRW1_GLAL2</name>
<evidence type="ECO:0000256" key="1">
    <source>
        <dbReference type="SAM" id="MobiDB-lite"/>
    </source>
</evidence>
<feature type="compositionally biased region" description="Polar residues" evidence="1">
    <location>
        <begin position="65"/>
        <end position="87"/>
    </location>
</feature>